<evidence type="ECO:0000256" key="8">
    <source>
        <dbReference type="ARBA" id="ARBA00022927"/>
    </source>
</evidence>
<sequence length="159" mass="18622">MASATQRLETKQQTIEDAYSPPANFLEIDVCNPQVHGDAKSRYVDYEVKLKTNLPVFRLQESSVRRRYRDFDWLRGELDRESKIIVPKLPGKAWKRQFPFRADDGLFDSDFIEARRKGLEEFINKVAGHPLVQNEKCLHMFLQSELIDRNYKAGKINHP</sequence>
<accession>A0A0R3UNL4</accession>
<dbReference type="GO" id="GO:0032266">
    <property type="term" value="F:phosphatidylinositol-3-phosphate binding"/>
    <property type="evidence" value="ECO:0007669"/>
    <property type="project" value="TreeGrafter"/>
</dbReference>
<evidence type="ECO:0000256" key="3">
    <source>
        <dbReference type="ARBA" id="ARBA00004496"/>
    </source>
</evidence>
<dbReference type="Pfam" id="PF00787">
    <property type="entry name" value="PX"/>
    <property type="match status" value="1"/>
</dbReference>
<reference evidence="14 15" key="1">
    <citation type="submission" date="2018-10" db="EMBL/GenBank/DDBJ databases">
        <authorList>
            <consortium name="Pathogen Informatics"/>
        </authorList>
    </citation>
    <scope>NUCLEOTIDE SEQUENCE [LARGE SCALE GENOMIC DNA]</scope>
</reference>
<dbReference type="OrthoDB" id="5227681at2759"/>
<dbReference type="SMART" id="SM00312">
    <property type="entry name" value="PX"/>
    <property type="match status" value="1"/>
</dbReference>
<dbReference type="GO" id="GO:0032456">
    <property type="term" value="P:endocytic recycling"/>
    <property type="evidence" value="ECO:0007669"/>
    <property type="project" value="TreeGrafter"/>
</dbReference>
<comment type="subcellular location">
    <subcellularLocation>
        <location evidence="3">Cytoplasm</location>
    </subcellularLocation>
    <subcellularLocation>
        <location evidence="2">Golgi apparatus membrane</location>
        <topology evidence="2">Peripheral membrane protein</topology>
        <orientation evidence="2">Cytoplasmic side</orientation>
    </subcellularLocation>
    <subcellularLocation>
        <location evidence="1">Prevacuolar compartment membrane</location>
        <topology evidence="1">Peripheral membrane protein</topology>
        <orientation evidence="1">Cytoplasmic side</orientation>
    </subcellularLocation>
</comment>
<dbReference type="PANTHER" id="PTHR45963:SF2">
    <property type="entry name" value="RE52028P"/>
    <property type="match status" value="1"/>
</dbReference>
<evidence type="ECO:0000256" key="9">
    <source>
        <dbReference type="ARBA" id="ARBA00023034"/>
    </source>
</evidence>
<dbReference type="EMBL" id="UXSR01005710">
    <property type="protein sequence ID" value="VDD83389.1"/>
    <property type="molecule type" value="Genomic_DNA"/>
</dbReference>
<dbReference type="PANTHER" id="PTHR45963">
    <property type="entry name" value="RE52028P"/>
    <property type="match status" value="1"/>
</dbReference>
<dbReference type="InterPro" id="IPR001683">
    <property type="entry name" value="PX_dom"/>
</dbReference>
<keyword evidence="7" id="KW-0963">Cytoplasm</keyword>
<dbReference type="InterPro" id="IPR051074">
    <property type="entry name" value="Sorting_Nexin"/>
</dbReference>
<evidence type="ECO:0000313" key="14">
    <source>
        <dbReference type="EMBL" id="VDD83389.1"/>
    </source>
</evidence>
<dbReference type="SUPFAM" id="SSF64268">
    <property type="entry name" value="PX domain"/>
    <property type="match status" value="1"/>
</dbReference>
<keyword evidence="11" id="KW-0472">Membrane</keyword>
<dbReference type="GO" id="GO:0034499">
    <property type="term" value="P:late endosome to Golgi transport"/>
    <property type="evidence" value="ECO:0007669"/>
    <property type="project" value="TreeGrafter"/>
</dbReference>
<organism evidence="16">
    <name type="scientific">Mesocestoides corti</name>
    <name type="common">Flatworm</name>
    <dbReference type="NCBI Taxonomy" id="53468"/>
    <lineage>
        <taxon>Eukaryota</taxon>
        <taxon>Metazoa</taxon>
        <taxon>Spiralia</taxon>
        <taxon>Lophotrochozoa</taxon>
        <taxon>Platyhelminthes</taxon>
        <taxon>Cestoda</taxon>
        <taxon>Eucestoda</taxon>
        <taxon>Cyclophyllidea</taxon>
        <taxon>Mesocestoididae</taxon>
        <taxon>Mesocestoides</taxon>
    </lineage>
</organism>
<dbReference type="WBParaSite" id="MCU_008692-RA">
    <property type="protein sequence ID" value="MCU_008692-RA"/>
    <property type="gene ID" value="MCU_008692"/>
</dbReference>
<dbReference type="AlphaFoldDB" id="A0A0R3UNL4"/>
<name>A0A0R3UNL4_MESCO</name>
<gene>
    <name evidence="14" type="ORF">MCOS_LOCUS9392</name>
</gene>
<evidence type="ECO:0000256" key="12">
    <source>
        <dbReference type="ARBA" id="ARBA00025533"/>
    </source>
</evidence>
<evidence type="ECO:0000256" key="6">
    <source>
        <dbReference type="ARBA" id="ARBA00022448"/>
    </source>
</evidence>
<proteinExistence type="inferred from homology"/>
<dbReference type="Gene3D" id="3.30.1520.10">
    <property type="entry name" value="Phox-like domain"/>
    <property type="match status" value="1"/>
</dbReference>
<comment type="function">
    <text evidence="12">Required for retention of late Golgi membrane proteins. Component of the retrieval machinery that functions by direct interaction with the cytosolic tails of certain TGN membrane proteins during the sorting/budding process at the prevacuolar compartment. Binds phosphatidylinositol 3-phosphate (PtdIns(P3)).</text>
</comment>
<evidence type="ECO:0000256" key="7">
    <source>
        <dbReference type="ARBA" id="ARBA00022490"/>
    </source>
</evidence>
<dbReference type="Proteomes" id="UP000267029">
    <property type="component" value="Unassembled WGS sequence"/>
</dbReference>
<evidence type="ECO:0000256" key="2">
    <source>
        <dbReference type="ARBA" id="ARBA00004255"/>
    </source>
</evidence>
<dbReference type="GO" id="GO:0030904">
    <property type="term" value="C:retromer complex"/>
    <property type="evidence" value="ECO:0007669"/>
    <property type="project" value="TreeGrafter"/>
</dbReference>
<keyword evidence="8" id="KW-0653">Protein transport</keyword>
<evidence type="ECO:0000256" key="10">
    <source>
        <dbReference type="ARBA" id="ARBA00023121"/>
    </source>
</evidence>
<dbReference type="InterPro" id="IPR036871">
    <property type="entry name" value="PX_dom_sf"/>
</dbReference>
<dbReference type="GO" id="GO:0015031">
    <property type="term" value="P:protein transport"/>
    <property type="evidence" value="ECO:0007669"/>
    <property type="project" value="UniProtKB-KW"/>
</dbReference>
<evidence type="ECO:0000256" key="11">
    <source>
        <dbReference type="ARBA" id="ARBA00023136"/>
    </source>
</evidence>
<dbReference type="GO" id="GO:0031901">
    <property type="term" value="C:early endosome membrane"/>
    <property type="evidence" value="ECO:0007669"/>
    <property type="project" value="TreeGrafter"/>
</dbReference>
<keyword evidence="15" id="KW-1185">Reference proteome</keyword>
<dbReference type="STRING" id="53468.A0A0R3UNL4"/>
<evidence type="ECO:0000256" key="5">
    <source>
        <dbReference type="ARBA" id="ARBA00020436"/>
    </source>
</evidence>
<keyword evidence="10" id="KW-0446">Lipid-binding</keyword>
<reference evidence="16" key="2">
    <citation type="submission" date="2019-11" db="UniProtKB">
        <authorList>
            <consortium name="WormBaseParasite"/>
        </authorList>
    </citation>
    <scope>IDENTIFICATION</scope>
</reference>
<evidence type="ECO:0000256" key="1">
    <source>
        <dbReference type="ARBA" id="ARBA00004179"/>
    </source>
</evidence>
<protein>
    <recommendedName>
        <fullName evidence="5">Sorting nexin-3</fullName>
    </recommendedName>
</protein>
<feature type="domain" description="PX" evidence="13">
    <location>
        <begin position="24"/>
        <end position="148"/>
    </location>
</feature>
<evidence type="ECO:0000259" key="13">
    <source>
        <dbReference type="PROSITE" id="PS50195"/>
    </source>
</evidence>
<evidence type="ECO:0000313" key="15">
    <source>
        <dbReference type="Proteomes" id="UP000267029"/>
    </source>
</evidence>
<evidence type="ECO:0000256" key="4">
    <source>
        <dbReference type="ARBA" id="ARBA00010883"/>
    </source>
</evidence>
<keyword evidence="9" id="KW-0333">Golgi apparatus</keyword>
<dbReference type="PROSITE" id="PS50195">
    <property type="entry name" value="PX"/>
    <property type="match status" value="1"/>
</dbReference>
<evidence type="ECO:0000313" key="16">
    <source>
        <dbReference type="WBParaSite" id="MCU_008692-RA"/>
    </source>
</evidence>
<dbReference type="CDD" id="cd06894">
    <property type="entry name" value="PX_SNX3_like"/>
    <property type="match status" value="1"/>
</dbReference>
<comment type="similarity">
    <text evidence="4">Belongs to the sorting nexin family.</text>
</comment>
<keyword evidence="6" id="KW-0813">Transport</keyword>
<dbReference type="GO" id="GO:0000139">
    <property type="term" value="C:Golgi membrane"/>
    <property type="evidence" value="ECO:0007669"/>
    <property type="project" value="UniProtKB-SubCell"/>
</dbReference>